<feature type="region of interest" description="Disordered" evidence="2">
    <location>
        <begin position="357"/>
        <end position="387"/>
    </location>
</feature>
<dbReference type="GO" id="GO:0005634">
    <property type="term" value="C:nucleus"/>
    <property type="evidence" value="ECO:0007669"/>
    <property type="project" value="TreeGrafter"/>
</dbReference>
<name>A0AAU9ZQP0_PHORO</name>
<accession>A0AAU9ZQP0</accession>
<dbReference type="EMBL" id="CALSGD010001499">
    <property type="protein sequence ID" value="CAH6843173.1"/>
    <property type="molecule type" value="Genomic_DNA"/>
</dbReference>
<evidence type="ECO:0000256" key="1">
    <source>
        <dbReference type="ARBA" id="ARBA00038379"/>
    </source>
</evidence>
<protein>
    <submittedName>
        <fullName evidence="4">Fam71d protein</fullName>
    </submittedName>
</protein>
<comment type="similarity">
    <text evidence="1">Belongs to the GARIN family.</text>
</comment>
<evidence type="ECO:0000259" key="3">
    <source>
        <dbReference type="Pfam" id="PF12480"/>
    </source>
</evidence>
<evidence type="ECO:0000313" key="4">
    <source>
        <dbReference type="EMBL" id="CAH6843173.1"/>
    </source>
</evidence>
<dbReference type="PANTHER" id="PTHR22574">
    <property type="match status" value="1"/>
</dbReference>
<dbReference type="AlphaFoldDB" id="A0AAU9ZQP0"/>
<dbReference type="GO" id="GO:0007286">
    <property type="term" value="P:spermatid development"/>
    <property type="evidence" value="ECO:0007669"/>
    <property type="project" value="UniProtKB-ARBA"/>
</dbReference>
<evidence type="ECO:0000313" key="5">
    <source>
        <dbReference type="Proteomes" id="UP001152836"/>
    </source>
</evidence>
<gene>
    <name evidence="4" type="primary">Fam71d</name>
    <name evidence="4" type="ORF">PHOROB_LOCUS11523</name>
</gene>
<evidence type="ECO:0000256" key="2">
    <source>
        <dbReference type="SAM" id="MobiDB-lite"/>
    </source>
</evidence>
<feature type="domain" description="Golgi associated RAB2 interactor protein-like Rab2B-binding" evidence="3">
    <location>
        <begin position="113"/>
        <end position="181"/>
    </location>
</feature>
<organism evidence="4 5">
    <name type="scientific">Phodopus roborovskii</name>
    <name type="common">Roborovski's desert hamster</name>
    <name type="synonym">Cricetulus roborovskii</name>
    <dbReference type="NCBI Taxonomy" id="109678"/>
    <lineage>
        <taxon>Eukaryota</taxon>
        <taxon>Metazoa</taxon>
        <taxon>Chordata</taxon>
        <taxon>Craniata</taxon>
        <taxon>Vertebrata</taxon>
        <taxon>Euteleostomi</taxon>
        <taxon>Mammalia</taxon>
        <taxon>Eutheria</taxon>
        <taxon>Euarchontoglires</taxon>
        <taxon>Glires</taxon>
        <taxon>Rodentia</taxon>
        <taxon>Myomorpha</taxon>
        <taxon>Muroidea</taxon>
        <taxon>Cricetidae</taxon>
        <taxon>Cricetinae</taxon>
        <taxon>Phodopus</taxon>
    </lineage>
</organism>
<proteinExistence type="inferred from homology"/>
<comment type="caution">
    <text evidence="4">The sequence shown here is derived from an EMBL/GenBank/DDBJ whole genome shotgun (WGS) entry which is preliminary data.</text>
</comment>
<dbReference type="Pfam" id="PF12480">
    <property type="entry name" value="GARIL_Rab2_bd"/>
    <property type="match status" value="1"/>
</dbReference>
<sequence length="465" mass="53010">MMKKNKEAMEEQDPVWIPPSHGLGHLKGILDGGEYAPFVSPPILESNFIQVNRKGESIYLHNRANWVTVGICSSNSIFKTPNVMLLAHLTPEARKESEPLFKSLLTSPSTENLVLTRFLPLQFVTLSVHSAKNMRLKIKLISGRAYYLQLCAPVYKQDMEFSQWVDLIALLNQEKARASKVSEISSLSEITNSTDATGSMDIMDITAFAELQAMHPYTRIYSARVTDSADFSEFTDVTDITDVTDVTDIPEYEVTDVPDIKIVTEVTEVIEEKETTNISGVTVVFENDDIIKAKQEEKENVLKHGCLRDTKTKKELRECSKHVTISNITLTFQGEKCFQTTLTPVKSEENISNVMDDNTTEEKMTDLPNTSLKATESRNTRTDSGTSDGEMKLGRYLLKIYPENDMCIFPFNSNPLEKNPFTHALGSQFRGFVFLYLMLQRWEEFLSYFHMRRKISMKSRRDCHW</sequence>
<reference evidence="4" key="1">
    <citation type="submission" date="2022-06" db="EMBL/GenBank/DDBJ databases">
        <authorList>
            <person name="Andreotti S."/>
            <person name="Wyler E."/>
        </authorList>
    </citation>
    <scope>NUCLEOTIDE SEQUENCE</scope>
</reference>
<keyword evidence="5" id="KW-1185">Reference proteome</keyword>
<dbReference type="Proteomes" id="UP001152836">
    <property type="component" value="Unassembled WGS sequence"/>
</dbReference>
<dbReference type="InterPro" id="IPR022168">
    <property type="entry name" value="GARIL-like_Rab2B-bd"/>
</dbReference>
<dbReference type="PANTHER" id="PTHR22574:SF6">
    <property type="entry name" value="GOLGI-ASSOCIATED RAB2 INTERACTOR PROTEIN 2"/>
    <property type="match status" value="1"/>
</dbReference>